<sequence>MEPISHPPLFLATSSITHGASPSQSHAWSYVLYLLRSIERLADIMSYCHPFRLLDDGIDGLGCKDIDILRLAQGHDLWSTGSTDVAPGPPWPRDEIVPYICDVLHWAASTVISNRQMFARRREAAARTVKKGMGATALALRLQDNFRCRSSCAMEHRLRRAFDQLKALRPSRSVGSARAAEVGYHVIVKTAVRERQFLKANFLSGFRSA</sequence>
<comment type="caution">
    <text evidence="1">The sequence shown here is derived from an EMBL/GenBank/DDBJ whole genome shotgun (WGS) entry which is preliminary data.</text>
</comment>
<protein>
    <submittedName>
        <fullName evidence="1">Uncharacterized protein</fullName>
    </submittedName>
</protein>
<evidence type="ECO:0000313" key="2">
    <source>
        <dbReference type="Proteomes" id="UP000604046"/>
    </source>
</evidence>
<dbReference type="AlphaFoldDB" id="A0A812HJL6"/>
<keyword evidence="2" id="KW-1185">Reference proteome</keyword>
<organism evidence="1 2">
    <name type="scientific">Symbiodinium natans</name>
    <dbReference type="NCBI Taxonomy" id="878477"/>
    <lineage>
        <taxon>Eukaryota</taxon>
        <taxon>Sar</taxon>
        <taxon>Alveolata</taxon>
        <taxon>Dinophyceae</taxon>
        <taxon>Suessiales</taxon>
        <taxon>Symbiodiniaceae</taxon>
        <taxon>Symbiodinium</taxon>
    </lineage>
</organism>
<dbReference type="EMBL" id="CAJNDS010000093">
    <property type="protein sequence ID" value="CAE6952946.1"/>
    <property type="molecule type" value="Genomic_DNA"/>
</dbReference>
<dbReference type="Proteomes" id="UP000604046">
    <property type="component" value="Unassembled WGS sequence"/>
</dbReference>
<reference evidence="1" key="1">
    <citation type="submission" date="2021-02" db="EMBL/GenBank/DDBJ databases">
        <authorList>
            <person name="Dougan E. K."/>
            <person name="Rhodes N."/>
            <person name="Thang M."/>
            <person name="Chan C."/>
        </authorList>
    </citation>
    <scope>NUCLEOTIDE SEQUENCE</scope>
</reference>
<evidence type="ECO:0000313" key="1">
    <source>
        <dbReference type="EMBL" id="CAE6952946.1"/>
    </source>
</evidence>
<accession>A0A812HJL6</accession>
<gene>
    <name evidence="1" type="ORF">SNAT2548_LOCUS1639</name>
</gene>
<proteinExistence type="predicted"/>
<name>A0A812HJL6_9DINO</name>
<dbReference type="OrthoDB" id="418772at2759"/>